<dbReference type="EC" id="1.5.3.1" evidence="6"/>
<name>A0ABU2AYH9_9MICC</name>
<keyword evidence="2 6" id="KW-0560">Oxidoreductase</keyword>
<dbReference type="SUPFAM" id="SSF101790">
    <property type="entry name" value="Aminomethyltransferase beta-barrel domain"/>
    <property type="match status" value="1"/>
</dbReference>
<feature type="domain" description="GCVT N-terminal" evidence="3">
    <location>
        <begin position="589"/>
        <end position="857"/>
    </location>
</feature>
<proteinExistence type="inferred from homology"/>
<dbReference type="SUPFAM" id="SSF103025">
    <property type="entry name" value="Folate-binding domain"/>
    <property type="match status" value="1"/>
</dbReference>
<dbReference type="InterPro" id="IPR006222">
    <property type="entry name" value="GCVT_N"/>
</dbReference>
<dbReference type="InterPro" id="IPR036188">
    <property type="entry name" value="FAD/NAD-bd_sf"/>
</dbReference>
<dbReference type="RefSeq" id="WP_310171376.1">
    <property type="nucleotide sequence ID" value="NZ_BAABHE010000002.1"/>
</dbReference>
<dbReference type="PRINTS" id="PR00368">
    <property type="entry name" value="FADPNR"/>
</dbReference>
<dbReference type="Gene3D" id="3.50.50.60">
    <property type="entry name" value="FAD/NAD(P)-binding domain"/>
    <property type="match status" value="1"/>
</dbReference>
<organism evidence="6 7">
    <name type="scientific">Enteractinococcus fodinae</name>
    <dbReference type="NCBI Taxonomy" id="684663"/>
    <lineage>
        <taxon>Bacteria</taxon>
        <taxon>Bacillati</taxon>
        <taxon>Actinomycetota</taxon>
        <taxon>Actinomycetes</taxon>
        <taxon>Micrococcales</taxon>
        <taxon>Micrococcaceae</taxon>
    </lineage>
</organism>
<keyword evidence="7" id="KW-1185">Reference proteome</keyword>
<sequence length="976" mass="104570">MTNTAALTTGTSFRVPTETAPGAAIDRGETVEVTIDGHAITAYRGDTVTSALLANGYRTVGDSIYLGRPRGVLTAGVEEPNSLVTVTRDKPGAIPETMLIGPTVEVTNGMVADHLQGIGRLADQADPEYYDYVYAHPDVLVVGAGPAGLAAARQAARAGARVLILDERATFGGNLAGTPGAEIDGQPADTWIADTVEELQNHDDVTLLGRTTVFGAYENNMFMATQRRTDHLDDQVPFGVSRERIFHIRAKQVVLATGAHERPIVFKNNDRPGIMLASGIAGYLNRYGVQAGSTLALFTTNDSVYPLAHQLAANGGLVAVIDARPELSEAAQAALSAGIEVIAGSVVADTTGNDHGELTGITVAAYHDDGSLGATQQLEVDTLGVSGGWSPVIHLHSQRQGKVVWDNDAQAFVVGQPRKSFHYVGSITGSLSLHEALAKGTQAGAAAADATGHHAELKSPLTERGASGPIAPLRMVASPDGDDLDAYADHFVDLHRDQTVKDVLRAIGAGMSSVEHIKRYTSISTGNDQGKTSAVPAIGVMAEVLEGHTMDDIGTTTFRAPYSPISYVGLAGRQRGHLFDPLRKTPMDRAHEELGAVFEMAGEWRRASYYPRQGETKAQAVRRETIAARNGVGMIDSSTLGKIEIRGKDAAEFINRIYTNGFLKLAVGKGRYGVMTGVDGKVMDDGVTLRLAEDRFFMHTTSGGAQRVLNWLENWHQTEWSHLDATFTSVSEQFATVAVSGPKARRVVEQLASDVDFAPDAFGFMEFRETTLDNGIPARISRISFTGELSYEIAVPSQYGRALWDTVAQAGAAFGITPYGLEAQRILRAEKGFVIVGQDTDGTNSPQDVGMSWVISKLKKDFLGMRSYQLDDFQRDDREELVAIMATDKTSWVRDGAALVSEADLNAPRPVATTGHVTGYYDSAALGRTFGLALVRGGSQRIGEKLYAPAYDPPVEFEITPLVSFDPEGTRRDGEH</sequence>
<comment type="similarity">
    <text evidence="1">Belongs to the GcvT family.</text>
</comment>
<dbReference type="InterPro" id="IPR029043">
    <property type="entry name" value="GcvT/YgfZ_C"/>
</dbReference>
<dbReference type="GO" id="GO:0008115">
    <property type="term" value="F:sarcosine oxidase activity"/>
    <property type="evidence" value="ECO:0007669"/>
    <property type="project" value="UniProtKB-EC"/>
</dbReference>
<dbReference type="Pfam" id="PF07992">
    <property type="entry name" value="Pyr_redox_2"/>
    <property type="match status" value="1"/>
</dbReference>
<dbReference type="Gene3D" id="3.30.1360.120">
    <property type="entry name" value="Probable tRNA modification gtpase trme, domain 1"/>
    <property type="match status" value="1"/>
</dbReference>
<evidence type="ECO:0000259" key="3">
    <source>
        <dbReference type="Pfam" id="PF01571"/>
    </source>
</evidence>
<dbReference type="Gene3D" id="3.10.20.440">
    <property type="entry name" value="2Fe-2S iron-sulphur cluster binding domain, sarcosine oxidase, alpha subunit, N-terminal domain"/>
    <property type="match status" value="1"/>
</dbReference>
<dbReference type="InterPro" id="IPR028896">
    <property type="entry name" value="GcvT/YgfZ/DmdA"/>
</dbReference>
<evidence type="ECO:0000313" key="6">
    <source>
        <dbReference type="EMBL" id="MDR7346408.1"/>
    </source>
</evidence>
<gene>
    <name evidence="6" type="ORF">J2S62_000665</name>
</gene>
<feature type="domain" description="SoxA A3" evidence="5">
    <location>
        <begin position="490"/>
        <end position="572"/>
    </location>
</feature>
<dbReference type="PANTHER" id="PTHR43757">
    <property type="entry name" value="AMINOMETHYLTRANSFERASE"/>
    <property type="match status" value="1"/>
</dbReference>
<dbReference type="PRINTS" id="PR00469">
    <property type="entry name" value="PNDRDTASEII"/>
</dbReference>
<protein>
    <submittedName>
        <fullName evidence="6">Sarcosine oxidase subunit alpha</fullName>
        <ecNumber evidence="6">1.5.3.1</ecNumber>
    </submittedName>
</protein>
<dbReference type="PANTHER" id="PTHR43757:SF2">
    <property type="entry name" value="AMINOMETHYLTRANSFERASE, MITOCHONDRIAL"/>
    <property type="match status" value="1"/>
</dbReference>
<evidence type="ECO:0000259" key="5">
    <source>
        <dbReference type="Pfam" id="PF17806"/>
    </source>
</evidence>
<dbReference type="SUPFAM" id="SSF51905">
    <property type="entry name" value="FAD/NAD(P)-binding domain"/>
    <property type="match status" value="1"/>
</dbReference>
<dbReference type="InterPro" id="IPR023753">
    <property type="entry name" value="FAD/NAD-binding_dom"/>
</dbReference>
<comment type="caution">
    <text evidence="6">The sequence shown here is derived from an EMBL/GenBank/DDBJ whole genome shotgun (WGS) entry which is preliminary data.</text>
</comment>
<evidence type="ECO:0000313" key="7">
    <source>
        <dbReference type="Proteomes" id="UP001183794"/>
    </source>
</evidence>
<evidence type="ECO:0000259" key="4">
    <source>
        <dbReference type="Pfam" id="PF07992"/>
    </source>
</evidence>
<dbReference type="InterPro" id="IPR041117">
    <property type="entry name" value="SoxA_A3"/>
</dbReference>
<evidence type="ECO:0000256" key="2">
    <source>
        <dbReference type="ARBA" id="ARBA00023002"/>
    </source>
</evidence>
<evidence type="ECO:0000256" key="1">
    <source>
        <dbReference type="ARBA" id="ARBA00008609"/>
    </source>
</evidence>
<accession>A0ABU2AYH9</accession>
<reference evidence="6 7" key="1">
    <citation type="submission" date="2023-07" db="EMBL/GenBank/DDBJ databases">
        <title>Sequencing the genomes of 1000 actinobacteria strains.</title>
        <authorList>
            <person name="Klenk H.-P."/>
        </authorList>
    </citation>
    <scope>NUCLEOTIDE SEQUENCE [LARGE SCALE GENOMIC DNA]</scope>
    <source>
        <strain evidence="6 7">DSM 22966</strain>
    </source>
</reference>
<dbReference type="EMBL" id="JAVDYJ010000001">
    <property type="protein sequence ID" value="MDR7346408.1"/>
    <property type="molecule type" value="Genomic_DNA"/>
</dbReference>
<dbReference type="InterPro" id="IPR042204">
    <property type="entry name" value="2Fe-2S-bd_N"/>
</dbReference>
<dbReference type="Pfam" id="PF17806">
    <property type="entry name" value="SO_alpha_A3"/>
    <property type="match status" value="1"/>
</dbReference>
<dbReference type="Pfam" id="PF13510">
    <property type="entry name" value="Fer2_4"/>
    <property type="match status" value="1"/>
</dbReference>
<feature type="domain" description="FAD/NAD(P)-binding" evidence="4">
    <location>
        <begin position="138"/>
        <end position="403"/>
    </location>
</feature>
<dbReference type="InterPro" id="IPR027266">
    <property type="entry name" value="TrmE/GcvT-like"/>
</dbReference>
<dbReference type="Proteomes" id="UP001183794">
    <property type="component" value="Unassembled WGS sequence"/>
</dbReference>
<dbReference type="Pfam" id="PF01571">
    <property type="entry name" value="GCV_T"/>
    <property type="match status" value="1"/>
</dbReference>